<reference evidence="1 2" key="1">
    <citation type="submission" date="2015-01" db="EMBL/GenBank/DDBJ databases">
        <title>Evolution of Trichinella species and genotypes.</title>
        <authorList>
            <person name="Korhonen P.K."/>
            <person name="Edoardo P."/>
            <person name="Giuseppe L.R."/>
            <person name="Gasser R.B."/>
        </authorList>
    </citation>
    <scope>NUCLEOTIDE SEQUENCE [LARGE SCALE GENOMIC DNA]</scope>
    <source>
        <strain evidence="1">ISS1029</strain>
    </source>
</reference>
<comment type="caution">
    <text evidence="1">The sequence shown here is derived from an EMBL/GenBank/DDBJ whole genome shotgun (WGS) entry which is preliminary data.</text>
</comment>
<organism evidence="1 2">
    <name type="scientific">Trichinella zimbabwensis</name>
    <dbReference type="NCBI Taxonomy" id="268475"/>
    <lineage>
        <taxon>Eukaryota</taxon>
        <taxon>Metazoa</taxon>
        <taxon>Ecdysozoa</taxon>
        <taxon>Nematoda</taxon>
        <taxon>Enoplea</taxon>
        <taxon>Dorylaimia</taxon>
        <taxon>Trichinellida</taxon>
        <taxon>Trichinellidae</taxon>
        <taxon>Trichinella</taxon>
    </lineage>
</organism>
<dbReference type="OrthoDB" id="10511720at2759"/>
<dbReference type="Proteomes" id="UP000055024">
    <property type="component" value="Unassembled WGS sequence"/>
</dbReference>
<evidence type="ECO:0000313" key="2">
    <source>
        <dbReference type="Proteomes" id="UP000055024"/>
    </source>
</evidence>
<evidence type="ECO:0000313" key="1">
    <source>
        <dbReference type="EMBL" id="KRZ04190.1"/>
    </source>
</evidence>
<accession>A0A0V1H0R7</accession>
<proteinExistence type="predicted"/>
<sequence>MDQKLAKLVVSQIVLLMSTIKHRNISHWSPYLVVYKIDFYWFEQNVAFKKENWLLWNRIFSLGRAERKFKVLKNAFCRSVC</sequence>
<dbReference type="AlphaFoldDB" id="A0A0V1H0R7"/>
<protein>
    <submittedName>
        <fullName evidence="1">Uncharacterized protein</fullName>
    </submittedName>
</protein>
<dbReference type="EMBL" id="JYDP01000170">
    <property type="protein sequence ID" value="KRZ04190.1"/>
    <property type="molecule type" value="Genomic_DNA"/>
</dbReference>
<gene>
    <name evidence="1" type="ORF">T11_3036</name>
</gene>
<keyword evidence="2" id="KW-1185">Reference proteome</keyword>
<name>A0A0V1H0R7_9BILA</name>